<evidence type="ECO:0000313" key="1">
    <source>
        <dbReference type="EMBL" id="MCW7752396.1"/>
    </source>
</evidence>
<dbReference type="Pfam" id="PF02348">
    <property type="entry name" value="CTP_transf_3"/>
    <property type="match status" value="1"/>
</dbReference>
<dbReference type="EMBL" id="JAPFPW010000001">
    <property type="protein sequence ID" value="MCW7752396.1"/>
    <property type="molecule type" value="Genomic_DNA"/>
</dbReference>
<gene>
    <name evidence="1" type="primary">pseF</name>
    <name evidence="1" type="ORF">OOT00_00150</name>
</gene>
<dbReference type="PANTHER" id="PTHR21485">
    <property type="entry name" value="HAD SUPERFAMILY MEMBERS CMAS AND KDSC"/>
    <property type="match status" value="1"/>
</dbReference>
<dbReference type="InterPro" id="IPR003329">
    <property type="entry name" value="Cytidylyl_trans"/>
</dbReference>
<keyword evidence="2" id="KW-1185">Reference proteome</keyword>
<dbReference type="SUPFAM" id="SSF53448">
    <property type="entry name" value="Nucleotide-diphospho-sugar transferases"/>
    <property type="match status" value="1"/>
</dbReference>
<keyword evidence="1" id="KW-0808">Transferase</keyword>
<dbReference type="Proteomes" id="UP001209681">
    <property type="component" value="Unassembled WGS sequence"/>
</dbReference>
<dbReference type="NCBIfam" id="TIGR03584">
    <property type="entry name" value="PseF"/>
    <property type="match status" value="1"/>
</dbReference>
<reference evidence="1 2" key="1">
    <citation type="submission" date="2022-11" db="EMBL/GenBank/DDBJ databases">
        <title>Desulfobotulus tamanensis H1 sp. nov. - anaerobic, alkaliphilic, sulphate reducing bacterium isolated from terrestrial mud volcano.</title>
        <authorList>
            <person name="Frolova A."/>
            <person name="Merkel A.Y."/>
            <person name="Slobodkin A.I."/>
        </authorList>
    </citation>
    <scope>NUCLEOTIDE SEQUENCE [LARGE SCALE GENOMIC DNA]</scope>
    <source>
        <strain evidence="1 2">H1</strain>
    </source>
</reference>
<dbReference type="GO" id="GO:0016779">
    <property type="term" value="F:nucleotidyltransferase activity"/>
    <property type="evidence" value="ECO:0007669"/>
    <property type="project" value="UniProtKB-KW"/>
</dbReference>
<dbReference type="EC" id="2.7.7.81" evidence="1"/>
<sequence>MTIAIIPARGGSKRIPGKNIRPFAGKPMIAHSIEAAIHSGLFDHIIVSTDSPEIATTARQYGAETPFVRPAELSGDHTPTAPVLQHCLQWLEKKTTVPDYACCIYATAPLIQPCFIKKGYEIITASKVSSVFSVTDYAASVFRALRLTKDGHLAMFWPEHELTRSNDLPEAFHDAGQFYWFDCRKFMEHPKLYTDDALPVLLPRHLVQDIDTEEDWQRAEYLYKTLQMEQKQAKSSYHAS</sequence>
<name>A0ABT3N4L3_9BACT</name>
<dbReference type="CDD" id="cd02513">
    <property type="entry name" value="CMP-NeuAc_Synthase"/>
    <property type="match status" value="1"/>
</dbReference>
<dbReference type="InterPro" id="IPR029044">
    <property type="entry name" value="Nucleotide-diphossugar_trans"/>
</dbReference>
<dbReference type="InterPro" id="IPR020039">
    <property type="entry name" value="PseF"/>
</dbReference>
<dbReference type="RefSeq" id="WP_265423268.1">
    <property type="nucleotide sequence ID" value="NZ_JAPFPW010000001.1"/>
</dbReference>
<comment type="caution">
    <text evidence="1">The sequence shown here is derived from an EMBL/GenBank/DDBJ whole genome shotgun (WGS) entry which is preliminary data.</text>
</comment>
<organism evidence="1 2">
    <name type="scientific">Desulfobotulus pelophilus</name>
    <dbReference type="NCBI Taxonomy" id="2823377"/>
    <lineage>
        <taxon>Bacteria</taxon>
        <taxon>Pseudomonadati</taxon>
        <taxon>Thermodesulfobacteriota</taxon>
        <taxon>Desulfobacteria</taxon>
        <taxon>Desulfobacterales</taxon>
        <taxon>Desulfobacteraceae</taxon>
        <taxon>Desulfobotulus</taxon>
    </lineage>
</organism>
<dbReference type="InterPro" id="IPR050793">
    <property type="entry name" value="CMP-NeuNAc_synthase"/>
</dbReference>
<proteinExistence type="predicted"/>
<dbReference type="Gene3D" id="3.90.550.10">
    <property type="entry name" value="Spore Coat Polysaccharide Biosynthesis Protein SpsA, Chain A"/>
    <property type="match status" value="1"/>
</dbReference>
<keyword evidence="1" id="KW-0548">Nucleotidyltransferase</keyword>
<evidence type="ECO:0000313" key="2">
    <source>
        <dbReference type="Proteomes" id="UP001209681"/>
    </source>
</evidence>
<accession>A0ABT3N4L3</accession>
<protein>
    <submittedName>
        <fullName evidence="1">Pseudaminic acid cytidylyltransferase</fullName>
        <ecNumber evidence="1">2.7.7.81</ecNumber>
    </submittedName>
</protein>
<dbReference type="PANTHER" id="PTHR21485:SF6">
    <property type="entry name" value="N-ACYLNEURAMINATE CYTIDYLYLTRANSFERASE-RELATED"/>
    <property type="match status" value="1"/>
</dbReference>